<organism evidence="1 2">
    <name type="scientific">Schistosoma mattheei</name>
    <dbReference type="NCBI Taxonomy" id="31246"/>
    <lineage>
        <taxon>Eukaryota</taxon>
        <taxon>Metazoa</taxon>
        <taxon>Spiralia</taxon>
        <taxon>Lophotrochozoa</taxon>
        <taxon>Platyhelminthes</taxon>
        <taxon>Trematoda</taxon>
        <taxon>Digenea</taxon>
        <taxon>Strigeidida</taxon>
        <taxon>Schistosomatoidea</taxon>
        <taxon>Schistosomatidae</taxon>
        <taxon>Schistosoma</taxon>
    </lineage>
</organism>
<dbReference type="AlphaFoldDB" id="A0A183Q5L7"/>
<gene>
    <name evidence="1" type="ORF">SMTD_LOCUS21903</name>
</gene>
<dbReference type="Proteomes" id="UP000269396">
    <property type="component" value="Unassembled WGS sequence"/>
</dbReference>
<evidence type="ECO:0000313" key="1">
    <source>
        <dbReference type="EMBL" id="VDP85968.1"/>
    </source>
</evidence>
<accession>A0A183Q5L7</accession>
<protein>
    <submittedName>
        <fullName evidence="1">Uncharacterized protein</fullName>
    </submittedName>
</protein>
<sequence length="84" mass="9493">MQMCIFTHQLHVDGMFVHHKQSWSLSVVVLPDCMVLLLDLAQNLLQVYKAKWASSPLQTVCCMIGGIPKFPISLKPEVESHFPT</sequence>
<reference evidence="1 2" key="1">
    <citation type="submission" date="2018-11" db="EMBL/GenBank/DDBJ databases">
        <authorList>
            <consortium name="Pathogen Informatics"/>
        </authorList>
    </citation>
    <scope>NUCLEOTIDE SEQUENCE [LARGE SCALE GENOMIC DNA]</scope>
    <source>
        <strain>Denwood</strain>
        <strain evidence="2">Zambia</strain>
    </source>
</reference>
<name>A0A183Q5L7_9TREM</name>
<dbReference type="EMBL" id="UZAL01048998">
    <property type="protein sequence ID" value="VDP85968.1"/>
    <property type="molecule type" value="Genomic_DNA"/>
</dbReference>
<keyword evidence="2" id="KW-1185">Reference proteome</keyword>
<evidence type="ECO:0000313" key="2">
    <source>
        <dbReference type="Proteomes" id="UP000269396"/>
    </source>
</evidence>
<proteinExistence type="predicted"/>